<dbReference type="AlphaFoldDB" id="A0A9P4IRR7"/>
<dbReference type="Gene3D" id="2.40.70.10">
    <property type="entry name" value="Acid Proteases"/>
    <property type="match status" value="2"/>
</dbReference>
<organism evidence="9 10">
    <name type="scientific">Rhizodiscina lignyota</name>
    <dbReference type="NCBI Taxonomy" id="1504668"/>
    <lineage>
        <taxon>Eukaryota</taxon>
        <taxon>Fungi</taxon>
        <taxon>Dikarya</taxon>
        <taxon>Ascomycota</taxon>
        <taxon>Pezizomycotina</taxon>
        <taxon>Dothideomycetes</taxon>
        <taxon>Pleosporomycetidae</taxon>
        <taxon>Aulographales</taxon>
        <taxon>Rhizodiscinaceae</taxon>
        <taxon>Rhizodiscina</taxon>
    </lineage>
</organism>
<dbReference type="OrthoDB" id="2747330at2759"/>
<dbReference type="InterPro" id="IPR001461">
    <property type="entry name" value="Aspartic_peptidase_A1"/>
</dbReference>
<keyword evidence="3 6" id="KW-0064">Aspartyl protease</keyword>
<dbReference type="GO" id="GO:0006508">
    <property type="term" value="P:proteolysis"/>
    <property type="evidence" value="ECO:0007669"/>
    <property type="project" value="UniProtKB-KW"/>
</dbReference>
<dbReference type="PROSITE" id="PS00141">
    <property type="entry name" value="ASP_PROTEASE"/>
    <property type="match status" value="1"/>
</dbReference>
<evidence type="ECO:0000256" key="6">
    <source>
        <dbReference type="RuleBase" id="RU000454"/>
    </source>
</evidence>
<sequence>MYAIFLLFSFGVTFAASQQSFSVTQQRNPNFIKNSQAALAKVQLRYVVTGSVVASPQEFDSEYFCPVTIGDQTLNLDFDSGATDLWVISTAVADAQNHTIFDPTKSETFYNLKGSTFNTSFQEGSGASGTVGTDSISIGSVTSPNQAFGVANLISQRFSEDTPLSGIFGLGFPSRGTITPKKQTPWFFNVLSHLVQPVFTADLKHAAPGSYDFGFIDPKKYTGHIAYVPRNSSSERWQIECSGFAVGDAPVQPAPFQVVLDTGSSFLFLDDTVVESYYKQVNGAQNIAAEGGWVFPCNATLPDISFQIGSHLSMLNKDSLIFEELTATTCFGAVQSNGGGANVFGDTFFKEQFVVFDAGRGRIGVADKH</sequence>
<name>A0A9P4IRR7_9PEZI</name>
<evidence type="ECO:0000256" key="2">
    <source>
        <dbReference type="ARBA" id="ARBA00022670"/>
    </source>
</evidence>
<evidence type="ECO:0000256" key="7">
    <source>
        <dbReference type="SAM" id="SignalP"/>
    </source>
</evidence>
<evidence type="ECO:0000313" key="10">
    <source>
        <dbReference type="Proteomes" id="UP000799772"/>
    </source>
</evidence>
<evidence type="ECO:0000256" key="4">
    <source>
        <dbReference type="ARBA" id="ARBA00022801"/>
    </source>
</evidence>
<reference evidence="9" key="1">
    <citation type="journal article" date="2020" name="Stud. Mycol.">
        <title>101 Dothideomycetes genomes: a test case for predicting lifestyles and emergence of pathogens.</title>
        <authorList>
            <person name="Haridas S."/>
            <person name="Albert R."/>
            <person name="Binder M."/>
            <person name="Bloem J."/>
            <person name="Labutti K."/>
            <person name="Salamov A."/>
            <person name="Andreopoulos B."/>
            <person name="Baker S."/>
            <person name="Barry K."/>
            <person name="Bills G."/>
            <person name="Bluhm B."/>
            <person name="Cannon C."/>
            <person name="Castanera R."/>
            <person name="Culley D."/>
            <person name="Daum C."/>
            <person name="Ezra D."/>
            <person name="Gonzalez J."/>
            <person name="Henrissat B."/>
            <person name="Kuo A."/>
            <person name="Liang C."/>
            <person name="Lipzen A."/>
            <person name="Lutzoni F."/>
            <person name="Magnuson J."/>
            <person name="Mondo S."/>
            <person name="Nolan M."/>
            <person name="Ohm R."/>
            <person name="Pangilinan J."/>
            <person name="Park H.-J."/>
            <person name="Ramirez L."/>
            <person name="Alfaro M."/>
            <person name="Sun H."/>
            <person name="Tritt A."/>
            <person name="Yoshinaga Y."/>
            <person name="Zwiers L.-H."/>
            <person name="Turgeon B."/>
            <person name="Goodwin S."/>
            <person name="Spatafora J."/>
            <person name="Crous P."/>
            <person name="Grigoriev I."/>
        </authorList>
    </citation>
    <scope>NUCLEOTIDE SEQUENCE</scope>
    <source>
        <strain evidence="9">CBS 133067</strain>
    </source>
</reference>
<feature type="chain" id="PRO_5040418034" evidence="7">
    <location>
        <begin position="16"/>
        <end position="369"/>
    </location>
</feature>
<dbReference type="PANTHER" id="PTHR47966">
    <property type="entry name" value="BETA-SITE APP-CLEAVING ENZYME, ISOFORM A-RELATED"/>
    <property type="match status" value="1"/>
</dbReference>
<dbReference type="PRINTS" id="PR00792">
    <property type="entry name" value="PEPSIN"/>
</dbReference>
<evidence type="ECO:0000256" key="5">
    <source>
        <dbReference type="PIRSR" id="PIRSR601461-1"/>
    </source>
</evidence>
<feature type="active site" evidence="5">
    <location>
        <position position="79"/>
    </location>
</feature>
<dbReference type="Pfam" id="PF00026">
    <property type="entry name" value="Asp"/>
    <property type="match status" value="1"/>
</dbReference>
<evidence type="ECO:0000313" key="9">
    <source>
        <dbReference type="EMBL" id="KAF2104614.1"/>
    </source>
</evidence>
<keyword evidence="4 6" id="KW-0378">Hydrolase</keyword>
<dbReference type="InterPro" id="IPR033121">
    <property type="entry name" value="PEPTIDASE_A1"/>
</dbReference>
<feature type="domain" description="Peptidase A1" evidence="8">
    <location>
        <begin position="63"/>
        <end position="366"/>
    </location>
</feature>
<comment type="caution">
    <text evidence="9">The sequence shown here is derived from an EMBL/GenBank/DDBJ whole genome shotgun (WGS) entry which is preliminary data.</text>
</comment>
<dbReference type="EMBL" id="ML978121">
    <property type="protein sequence ID" value="KAF2104614.1"/>
    <property type="molecule type" value="Genomic_DNA"/>
</dbReference>
<accession>A0A9P4IRR7</accession>
<keyword evidence="2 6" id="KW-0645">Protease</keyword>
<gene>
    <name evidence="9" type="ORF">NA57DRAFT_70821</name>
</gene>
<keyword evidence="7" id="KW-0732">Signal</keyword>
<protein>
    <submittedName>
        <fullName evidence="9">Penicillopepsin</fullName>
    </submittedName>
</protein>
<evidence type="ECO:0000256" key="1">
    <source>
        <dbReference type="ARBA" id="ARBA00007447"/>
    </source>
</evidence>
<evidence type="ECO:0000259" key="8">
    <source>
        <dbReference type="PROSITE" id="PS51767"/>
    </source>
</evidence>
<dbReference type="GO" id="GO:0004190">
    <property type="term" value="F:aspartic-type endopeptidase activity"/>
    <property type="evidence" value="ECO:0007669"/>
    <property type="project" value="UniProtKB-KW"/>
</dbReference>
<dbReference type="InterPro" id="IPR034163">
    <property type="entry name" value="Aspergillopepsin-like_cat_dom"/>
</dbReference>
<dbReference type="InterPro" id="IPR021109">
    <property type="entry name" value="Peptidase_aspartic_dom_sf"/>
</dbReference>
<evidence type="ECO:0000256" key="3">
    <source>
        <dbReference type="ARBA" id="ARBA00022750"/>
    </source>
</evidence>
<dbReference type="CDD" id="cd06097">
    <property type="entry name" value="Aspergillopepsin_like"/>
    <property type="match status" value="1"/>
</dbReference>
<dbReference type="PROSITE" id="PS51767">
    <property type="entry name" value="PEPTIDASE_A1"/>
    <property type="match status" value="1"/>
</dbReference>
<feature type="active site" evidence="5">
    <location>
        <position position="261"/>
    </location>
</feature>
<comment type="similarity">
    <text evidence="1 6">Belongs to the peptidase A1 family.</text>
</comment>
<feature type="signal peptide" evidence="7">
    <location>
        <begin position="1"/>
        <end position="15"/>
    </location>
</feature>
<dbReference type="SUPFAM" id="SSF50630">
    <property type="entry name" value="Acid proteases"/>
    <property type="match status" value="1"/>
</dbReference>
<proteinExistence type="inferred from homology"/>
<keyword evidence="10" id="KW-1185">Reference proteome</keyword>
<dbReference type="PANTHER" id="PTHR47966:SF1">
    <property type="entry name" value="ASPARTYL PROTEINASE"/>
    <property type="match status" value="1"/>
</dbReference>
<dbReference type="InterPro" id="IPR001969">
    <property type="entry name" value="Aspartic_peptidase_AS"/>
</dbReference>
<dbReference type="Proteomes" id="UP000799772">
    <property type="component" value="Unassembled WGS sequence"/>
</dbReference>